<evidence type="ECO:0000259" key="5">
    <source>
        <dbReference type="Pfam" id="PF04909"/>
    </source>
</evidence>
<keyword evidence="7" id="KW-1185">Reference proteome</keyword>
<dbReference type="AlphaFoldDB" id="A0A4Y9Y635"/>
<evidence type="ECO:0000256" key="1">
    <source>
        <dbReference type="ARBA" id="ARBA00022793"/>
    </source>
</evidence>
<name>A0A4Y9Y635_9AGAM</name>
<sequence length="317" mass="34718">MSSVSKLPKLLVDIHTHLYLPRYASLLRTRTTAPRILSRTTISGQSEERLLILDNEPSGGRPVGPQYWDRDEKLKFMDKHGIDISIVSTANPWLDFLPYPEALSLAKDLNTDLESYCVTSPALASSPSLHRLYALGLLPLVPNAPSDALASFVRDLAANHPNIRGIIMVGENVWGEQDNGHVLPLALGFPFETTAAVTRLILAGTLDRHPDLRILLAHAAGALPALSSRLASCIVHDPRVAARLQHDARYYLGRLYYDAVAYGSAELEFVSATVGRAHRFDSSSPEVTGKTAGNAEDKERGSARIMFGTDHPFFPAY</sequence>
<dbReference type="PANTHER" id="PTHR21240:SF28">
    <property type="entry name" value="ISO-OROTATE DECARBOXYLASE (EUROFUNG)"/>
    <property type="match status" value="1"/>
</dbReference>
<feature type="domain" description="Amidohydrolase-related" evidence="5">
    <location>
        <begin position="56"/>
        <end position="314"/>
    </location>
</feature>
<dbReference type="InterPro" id="IPR032465">
    <property type="entry name" value="ACMSD"/>
</dbReference>
<evidence type="ECO:0000256" key="3">
    <source>
        <dbReference type="RuleBase" id="RU366045"/>
    </source>
</evidence>
<dbReference type="STRING" id="205917.A0A4Y9Y635"/>
<dbReference type="Gene3D" id="3.20.20.140">
    <property type="entry name" value="Metal-dependent hydrolases"/>
    <property type="match status" value="2"/>
</dbReference>
<gene>
    <name evidence="6" type="ORF">EVG20_g8685</name>
</gene>
<evidence type="ECO:0000313" key="7">
    <source>
        <dbReference type="Proteomes" id="UP000298327"/>
    </source>
</evidence>
<keyword evidence="2 3" id="KW-0456">Lyase</keyword>
<keyword evidence="1 3" id="KW-0210">Decarboxylase</keyword>
<dbReference type="GO" id="GO:0005829">
    <property type="term" value="C:cytosol"/>
    <property type="evidence" value="ECO:0007669"/>
    <property type="project" value="TreeGrafter"/>
</dbReference>
<dbReference type="PANTHER" id="PTHR21240">
    <property type="entry name" value="2-AMINO-3-CARBOXYLMUCONATE-6-SEMIALDEHYDE DECARBOXYLASE"/>
    <property type="match status" value="1"/>
</dbReference>
<feature type="region of interest" description="Disordered" evidence="4">
    <location>
        <begin position="280"/>
        <end position="299"/>
    </location>
</feature>
<protein>
    <recommendedName>
        <fullName evidence="5">Amidohydrolase-related domain-containing protein</fullName>
    </recommendedName>
</protein>
<reference evidence="6 7" key="1">
    <citation type="submission" date="2019-02" db="EMBL/GenBank/DDBJ databases">
        <title>Genome sequencing of the rare red list fungi Dentipellis fragilis.</title>
        <authorList>
            <person name="Buettner E."/>
            <person name="Kellner H."/>
        </authorList>
    </citation>
    <scope>NUCLEOTIDE SEQUENCE [LARGE SCALE GENOMIC DNA]</scope>
    <source>
        <strain evidence="6 7">DSM 105465</strain>
    </source>
</reference>
<dbReference type="InterPro" id="IPR006680">
    <property type="entry name" value="Amidohydro-rel"/>
</dbReference>
<dbReference type="OrthoDB" id="191270at2759"/>
<comment type="caution">
    <text evidence="6">The sequence shown here is derived from an EMBL/GenBank/DDBJ whole genome shotgun (WGS) entry which is preliminary data.</text>
</comment>
<dbReference type="SUPFAM" id="SSF51556">
    <property type="entry name" value="Metallo-dependent hydrolases"/>
    <property type="match status" value="1"/>
</dbReference>
<dbReference type="Pfam" id="PF04909">
    <property type="entry name" value="Amidohydro_2"/>
    <property type="match status" value="1"/>
</dbReference>
<comment type="similarity">
    <text evidence="3">Belongs to the metallo-dependent hydrolases superfamily.</text>
</comment>
<dbReference type="GO" id="GO:0016787">
    <property type="term" value="F:hydrolase activity"/>
    <property type="evidence" value="ECO:0007669"/>
    <property type="project" value="InterPro"/>
</dbReference>
<accession>A0A4Y9Y635</accession>
<organism evidence="6 7">
    <name type="scientific">Dentipellis fragilis</name>
    <dbReference type="NCBI Taxonomy" id="205917"/>
    <lineage>
        <taxon>Eukaryota</taxon>
        <taxon>Fungi</taxon>
        <taxon>Dikarya</taxon>
        <taxon>Basidiomycota</taxon>
        <taxon>Agaricomycotina</taxon>
        <taxon>Agaricomycetes</taxon>
        <taxon>Russulales</taxon>
        <taxon>Hericiaceae</taxon>
        <taxon>Dentipellis</taxon>
    </lineage>
</organism>
<dbReference type="InterPro" id="IPR032466">
    <property type="entry name" value="Metal_Hydrolase"/>
</dbReference>
<dbReference type="GO" id="GO:0019748">
    <property type="term" value="P:secondary metabolic process"/>
    <property type="evidence" value="ECO:0007669"/>
    <property type="project" value="TreeGrafter"/>
</dbReference>
<evidence type="ECO:0000256" key="2">
    <source>
        <dbReference type="ARBA" id="ARBA00023239"/>
    </source>
</evidence>
<dbReference type="EMBL" id="SEOQ01000778">
    <property type="protein sequence ID" value="TFY57067.1"/>
    <property type="molecule type" value="Genomic_DNA"/>
</dbReference>
<dbReference type="GO" id="GO:0016831">
    <property type="term" value="F:carboxy-lyase activity"/>
    <property type="evidence" value="ECO:0007669"/>
    <property type="project" value="UniProtKB-KW"/>
</dbReference>
<evidence type="ECO:0000313" key="6">
    <source>
        <dbReference type="EMBL" id="TFY57067.1"/>
    </source>
</evidence>
<dbReference type="Proteomes" id="UP000298327">
    <property type="component" value="Unassembled WGS sequence"/>
</dbReference>
<proteinExistence type="inferred from homology"/>
<evidence type="ECO:0000256" key="4">
    <source>
        <dbReference type="SAM" id="MobiDB-lite"/>
    </source>
</evidence>